<dbReference type="InterPro" id="IPR046531">
    <property type="entry name" value="DUF6596"/>
</dbReference>
<dbReference type="EMBL" id="VFMN01000001">
    <property type="protein sequence ID" value="TQJ07160.1"/>
    <property type="molecule type" value="Genomic_DNA"/>
</dbReference>
<evidence type="ECO:0000256" key="2">
    <source>
        <dbReference type="ARBA" id="ARBA00023015"/>
    </source>
</evidence>
<dbReference type="InterPro" id="IPR013249">
    <property type="entry name" value="RNA_pol_sigma70_r4_t2"/>
</dbReference>
<sequence length="448" mass="47891">MAASPEAASAPEPDAVARALDDAHRREWARVLAATVRVAGDLDLAEECTQDAYVRALEAWGREGVPRNAGAWLTTAARRLALDRHRRATTLRGKVPLLVEDALPVPGVEEAVLERLEQEDVVAAGGEVPDDRLRLVFTCCHPALAREAQVALTLRLVCGLSTAEIARAFLVPEATMTARVTRAKKKIAAARIPYREPRGHELAERLDAVLTVLHLVLTTGHTAPSGEGLVRGDLVDRALHLTRELLRLMPDERELRALLGLGLLARARSVTRTDAGGAFVPLEEQDRTRWDAALVAEGEAQVRAALRGGLPGRFALQAAIAAAHTTAPSFAATDWAEVVVLYDLLGRAWPSPVVALNRAVAVAFRDGPQAGLAAVEEVATAYGDALAGYHYLPAARADLLRRLGRRGEAAAAYGAALVRCDNEAERAFLRRRLAEVGEPPAAGGAVGR</sequence>
<feature type="domain" description="RNA polymerase sigma factor 70 region 4 type 2" evidence="6">
    <location>
        <begin position="137"/>
        <end position="187"/>
    </location>
</feature>
<dbReference type="SUPFAM" id="SSF88659">
    <property type="entry name" value="Sigma3 and sigma4 domains of RNA polymerase sigma factors"/>
    <property type="match status" value="1"/>
</dbReference>
<dbReference type="Proteomes" id="UP000317893">
    <property type="component" value="Unassembled WGS sequence"/>
</dbReference>
<dbReference type="RefSeq" id="WP_211355892.1">
    <property type="nucleotide sequence ID" value="NZ_BAAAPR010000018.1"/>
</dbReference>
<dbReference type="AlphaFoldDB" id="A0A542DVN1"/>
<evidence type="ECO:0000259" key="6">
    <source>
        <dbReference type="Pfam" id="PF08281"/>
    </source>
</evidence>
<accession>A0A542DVN1</accession>
<dbReference type="InterPro" id="IPR013324">
    <property type="entry name" value="RNA_pol_sigma_r3/r4-like"/>
</dbReference>
<dbReference type="Gene3D" id="1.10.1740.10">
    <property type="match status" value="1"/>
</dbReference>
<keyword evidence="3" id="KW-0731">Sigma factor</keyword>
<dbReference type="SUPFAM" id="SSF88946">
    <property type="entry name" value="Sigma2 domain of RNA polymerase sigma factors"/>
    <property type="match status" value="1"/>
</dbReference>
<evidence type="ECO:0000259" key="7">
    <source>
        <dbReference type="Pfam" id="PF20239"/>
    </source>
</evidence>
<evidence type="ECO:0000256" key="4">
    <source>
        <dbReference type="ARBA" id="ARBA00023163"/>
    </source>
</evidence>
<name>A0A542DVN1_9MICO</name>
<organism evidence="8 9">
    <name type="scientific">Lapillicoccus jejuensis</name>
    <dbReference type="NCBI Taxonomy" id="402171"/>
    <lineage>
        <taxon>Bacteria</taxon>
        <taxon>Bacillati</taxon>
        <taxon>Actinomycetota</taxon>
        <taxon>Actinomycetes</taxon>
        <taxon>Micrococcales</taxon>
        <taxon>Intrasporangiaceae</taxon>
        <taxon>Lapillicoccus</taxon>
    </lineage>
</organism>
<dbReference type="Pfam" id="PF20239">
    <property type="entry name" value="DUF6596"/>
    <property type="match status" value="1"/>
</dbReference>
<dbReference type="InterPro" id="IPR007627">
    <property type="entry name" value="RNA_pol_sigma70_r2"/>
</dbReference>
<gene>
    <name evidence="8" type="ORF">FB458_0213</name>
</gene>
<dbReference type="InterPro" id="IPR013325">
    <property type="entry name" value="RNA_pol_sigma_r2"/>
</dbReference>
<comment type="caution">
    <text evidence="8">The sequence shown here is derived from an EMBL/GenBank/DDBJ whole genome shotgun (WGS) entry which is preliminary data.</text>
</comment>
<protein>
    <submittedName>
        <fullName evidence="8">RNA polymerase sigma-70 factor (ECF subfamily)</fullName>
    </submittedName>
</protein>
<dbReference type="PANTHER" id="PTHR47756">
    <property type="entry name" value="BLL6612 PROTEIN-RELATED"/>
    <property type="match status" value="1"/>
</dbReference>
<dbReference type="GO" id="GO:0006352">
    <property type="term" value="P:DNA-templated transcription initiation"/>
    <property type="evidence" value="ECO:0007669"/>
    <property type="project" value="InterPro"/>
</dbReference>
<dbReference type="Gene3D" id="1.10.10.10">
    <property type="entry name" value="Winged helix-like DNA-binding domain superfamily/Winged helix DNA-binding domain"/>
    <property type="match status" value="1"/>
</dbReference>
<evidence type="ECO:0000313" key="9">
    <source>
        <dbReference type="Proteomes" id="UP000317893"/>
    </source>
</evidence>
<evidence type="ECO:0000256" key="1">
    <source>
        <dbReference type="ARBA" id="ARBA00010641"/>
    </source>
</evidence>
<feature type="domain" description="DUF6596" evidence="7">
    <location>
        <begin position="205"/>
        <end position="305"/>
    </location>
</feature>
<reference evidence="8 9" key="1">
    <citation type="submission" date="2019-06" db="EMBL/GenBank/DDBJ databases">
        <title>Sequencing the genomes of 1000 actinobacteria strains.</title>
        <authorList>
            <person name="Klenk H.-P."/>
        </authorList>
    </citation>
    <scope>NUCLEOTIDE SEQUENCE [LARGE SCALE GENOMIC DNA]</scope>
    <source>
        <strain evidence="8 9">DSM 18607</strain>
    </source>
</reference>
<dbReference type="Pfam" id="PF08281">
    <property type="entry name" value="Sigma70_r4_2"/>
    <property type="match status" value="1"/>
</dbReference>
<dbReference type="GO" id="GO:0016987">
    <property type="term" value="F:sigma factor activity"/>
    <property type="evidence" value="ECO:0007669"/>
    <property type="project" value="UniProtKB-KW"/>
</dbReference>
<keyword evidence="4" id="KW-0804">Transcription</keyword>
<evidence type="ECO:0000256" key="3">
    <source>
        <dbReference type="ARBA" id="ARBA00023082"/>
    </source>
</evidence>
<evidence type="ECO:0000259" key="5">
    <source>
        <dbReference type="Pfam" id="PF04542"/>
    </source>
</evidence>
<dbReference type="PANTHER" id="PTHR47756:SF2">
    <property type="entry name" value="BLL6612 PROTEIN"/>
    <property type="match status" value="1"/>
</dbReference>
<dbReference type="GO" id="GO:0003677">
    <property type="term" value="F:DNA binding"/>
    <property type="evidence" value="ECO:0007669"/>
    <property type="project" value="InterPro"/>
</dbReference>
<evidence type="ECO:0000313" key="8">
    <source>
        <dbReference type="EMBL" id="TQJ07160.1"/>
    </source>
</evidence>
<proteinExistence type="inferred from homology"/>
<dbReference type="Pfam" id="PF04542">
    <property type="entry name" value="Sigma70_r2"/>
    <property type="match status" value="1"/>
</dbReference>
<keyword evidence="9" id="KW-1185">Reference proteome</keyword>
<comment type="similarity">
    <text evidence="1">Belongs to the sigma-70 factor family. ECF subfamily.</text>
</comment>
<feature type="domain" description="RNA polymerase sigma-70 region 2" evidence="5">
    <location>
        <begin position="30"/>
        <end position="89"/>
    </location>
</feature>
<keyword evidence="2" id="KW-0805">Transcription regulation</keyword>
<dbReference type="InterPro" id="IPR036388">
    <property type="entry name" value="WH-like_DNA-bd_sf"/>
</dbReference>